<feature type="domain" description="RNA polymerase sigma-70 region 4" evidence="1">
    <location>
        <begin position="60"/>
        <end position="107"/>
    </location>
</feature>
<keyword evidence="3" id="KW-1185">Reference proteome</keyword>
<protein>
    <submittedName>
        <fullName evidence="2">Sigma-70 family RNA polymerase sigma factor</fullName>
    </submittedName>
</protein>
<dbReference type="InterPro" id="IPR013324">
    <property type="entry name" value="RNA_pol_sigma_r3/r4-like"/>
</dbReference>
<dbReference type="AlphaFoldDB" id="A0A3P3U1I3"/>
<dbReference type="SUPFAM" id="SSF88659">
    <property type="entry name" value="Sigma3 and sigma4 domains of RNA polymerase sigma factors"/>
    <property type="match status" value="1"/>
</dbReference>
<dbReference type="OrthoDB" id="2471618at2"/>
<dbReference type="Gene3D" id="1.20.140.160">
    <property type="match status" value="1"/>
</dbReference>
<dbReference type="GO" id="GO:0003700">
    <property type="term" value="F:DNA-binding transcription factor activity"/>
    <property type="evidence" value="ECO:0007669"/>
    <property type="project" value="InterPro"/>
</dbReference>
<dbReference type="Pfam" id="PF04545">
    <property type="entry name" value="Sigma70_r4"/>
    <property type="match status" value="1"/>
</dbReference>
<gene>
    <name evidence="2" type="ORF">EHV15_15685</name>
</gene>
<comment type="caution">
    <text evidence="2">The sequence shown here is derived from an EMBL/GenBank/DDBJ whole genome shotgun (WGS) entry which is preliminary data.</text>
</comment>
<name>A0A3P3U1I3_9BACL</name>
<dbReference type="Proteomes" id="UP000267017">
    <property type="component" value="Unassembled WGS sequence"/>
</dbReference>
<dbReference type="InterPro" id="IPR007630">
    <property type="entry name" value="RNA_pol_sigma70_r4"/>
</dbReference>
<dbReference type="GO" id="GO:0006352">
    <property type="term" value="P:DNA-templated transcription initiation"/>
    <property type="evidence" value="ECO:0007669"/>
    <property type="project" value="InterPro"/>
</dbReference>
<evidence type="ECO:0000259" key="1">
    <source>
        <dbReference type="Pfam" id="PF04545"/>
    </source>
</evidence>
<dbReference type="EMBL" id="RRCN01000001">
    <property type="protein sequence ID" value="RRJ64201.1"/>
    <property type="molecule type" value="Genomic_DNA"/>
</dbReference>
<evidence type="ECO:0000313" key="2">
    <source>
        <dbReference type="EMBL" id="RRJ64201.1"/>
    </source>
</evidence>
<evidence type="ECO:0000313" key="3">
    <source>
        <dbReference type="Proteomes" id="UP000267017"/>
    </source>
</evidence>
<dbReference type="RefSeq" id="WP_128632021.1">
    <property type="nucleotide sequence ID" value="NZ_RRCN01000001.1"/>
</dbReference>
<accession>A0A3P3U1I3</accession>
<organism evidence="2 3">
    <name type="scientific">Paenibacillus oralis</name>
    <dbReference type="NCBI Taxonomy" id="2490856"/>
    <lineage>
        <taxon>Bacteria</taxon>
        <taxon>Bacillati</taxon>
        <taxon>Bacillota</taxon>
        <taxon>Bacilli</taxon>
        <taxon>Bacillales</taxon>
        <taxon>Paenibacillaceae</taxon>
        <taxon>Paenibacillus</taxon>
    </lineage>
</organism>
<proteinExistence type="predicted"/>
<reference evidence="2 3" key="1">
    <citation type="submission" date="2018-11" db="EMBL/GenBank/DDBJ databases">
        <title>Genome sequencing of Paenibacillus sp. KCOM 3021 (= ChDC PVNT-B20).</title>
        <authorList>
            <person name="Kook J.-K."/>
            <person name="Park S.-N."/>
            <person name="Lim Y.K."/>
        </authorList>
    </citation>
    <scope>NUCLEOTIDE SEQUENCE [LARGE SCALE GENOMIC DNA]</scope>
    <source>
        <strain evidence="2 3">KCOM 3021</strain>
    </source>
</reference>
<sequence>MDKKETLVVERYRKELYRIGWRMQYRYRKMRRHECSLFDNISGQQHFSETSDTRILVQQLLHSLPEKGKTILHKLYIQELTEAEVAAQLQISQQAVSKWKKKMLQQLSQIANL</sequence>